<name>A0A931BCL6_9BACT</name>
<dbReference type="Pfam" id="PF13517">
    <property type="entry name" value="FG-GAP_3"/>
    <property type="match status" value="2"/>
</dbReference>
<proteinExistence type="predicted"/>
<dbReference type="Gene3D" id="2.130.10.130">
    <property type="entry name" value="Integrin alpha, N-terminal"/>
    <property type="match status" value="3"/>
</dbReference>
<comment type="caution">
    <text evidence="4">The sequence shown here is derived from an EMBL/GenBank/DDBJ whole genome shotgun (WGS) entry which is preliminary data.</text>
</comment>
<organism evidence="4 5">
    <name type="scientific">Hymenobacter properus</name>
    <dbReference type="NCBI Taxonomy" id="2791026"/>
    <lineage>
        <taxon>Bacteria</taxon>
        <taxon>Pseudomonadati</taxon>
        <taxon>Bacteroidota</taxon>
        <taxon>Cytophagia</taxon>
        <taxon>Cytophagales</taxon>
        <taxon>Hymenobacteraceae</taxon>
        <taxon>Hymenobacter</taxon>
    </lineage>
</organism>
<protein>
    <submittedName>
        <fullName evidence="4">VCBS repeat-containing protein</fullName>
    </submittedName>
</protein>
<keyword evidence="5" id="KW-1185">Reference proteome</keyword>
<feature type="chain" id="PRO_5037760197" evidence="2">
    <location>
        <begin position="27"/>
        <end position="604"/>
    </location>
</feature>
<dbReference type="InterPro" id="IPR013517">
    <property type="entry name" value="FG-GAP"/>
</dbReference>
<accession>A0A931BCL6</accession>
<sequence length="604" mass="60936">MKTFYASSPRPLVAALLLAAVGPALAQAPVITSVVPMANARAVAPNSAVTVNFSPPLTAASAGALKVFSSQRGGLRTRGATPATVNGSALSFAPTTYPYMPGETVRYTVTTAAAGSGGAMAQSRVGQFTAAVGGTGTGSNFSLPSANAQVATNYYPSSVALGDIDGDGDLDFVTANNGTTSIPGSVSLGFNNGSGVFSRGSDVAIGLICYGVALGDLDGDGDLDLLIANQEQNGTVSVRLNNGNGTFVAPSSTPEVTVSSYPGSVIVGDVDGNGDLDLLTAATINTYGTNSGNTVSVRLNNGAGVFTTPTRNPEVTFSKDITGLALGDVDSDGDFDLLTTNYRSSAAAMSVRLNDGQGSFTASTLYPDLVIPAYSGGVVLGDVDGDGDLDALTGATESAFLWLNDGQGNFSGSIPSNEIYIGSIYISNVVLGDMDGDGDLDLIGTTLITGVRYPGARNGHVRICFNNGQGNFASPTSASHFSTNSDFSTSTALGDIDGDGDLDFVVANYQGFTVSVHLNSSGPLATATGRTAAALSAFPNPARGAATVTGATPNAPLTILDAVGRALLTATTDATGTARLPLEGLPAGVYLVRCGEQVRRLTVE</sequence>
<dbReference type="PANTHER" id="PTHR46580">
    <property type="entry name" value="SENSOR KINASE-RELATED"/>
    <property type="match status" value="1"/>
</dbReference>
<evidence type="ECO:0000256" key="2">
    <source>
        <dbReference type="SAM" id="SignalP"/>
    </source>
</evidence>
<dbReference type="InterPro" id="IPR026444">
    <property type="entry name" value="Secre_tail"/>
</dbReference>
<evidence type="ECO:0000259" key="3">
    <source>
        <dbReference type="Pfam" id="PF13205"/>
    </source>
</evidence>
<dbReference type="InterPro" id="IPR028994">
    <property type="entry name" value="Integrin_alpha_N"/>
</dbReference>
<feature type="domain" description="SbsA Ig-like" evidence="3">
    <location>
        <begin position="27"/>
        <end position="123"/>
    </location>
</feature>
<evidence type="ECO:0000313" key="5">
    <source>
        <dbReference type="Proteomes" id="UP000645610"/>
    </source>
</evidence>
<dbReference type="EMBL" id="JADQDP010000002">
    <property type="protein sequence ID" value="MBF9141380.1"/>
    <property type="molecule type" value="Genomic_DNA"/>
</dbReference>
<feature type="signal peptide" evidence="2">
    <location>
        <begin position="1"/>
        <end position="26"/>
    </location>
</feature>
<dbReference type="AlphaFoldDB" id="A0A931BCL6"/>
<dbReference type="SUPFAM" id="SSF69318">
    <property type="entry name" value="Integrin alpha N-terminal domain"/>
    <property type="match status" value="1"/>
</dbReference>
<evidence type="ECO:0000256" key="1">
    <source>
        <dbReference type="ARBA" id="ARBA00022729"/>
    </source>
</evidence>
<dbReference type="Pfam" id="PF13205">
    <property type="entry name" value="Big_5"/>
    <property type="match status" value="1"/>
</dbReference>
<evidence type="ECO:0000313" key="4">
    <source>
        <dbReference type="EMBL" id="MBF9141380.1"/>
    </source>
</evidence>
<dbReference type="NCBIfam" id="TIGR04183">
    <property type="entry name" value="Por_Secre_tail"/>
    <property type="match status" value="1"/>
</dbReference>
<dbReference type="Proteomes" id="UP000645610">
    <property type="component" value="Unassembled WGS sequence"/>
</dbReference>
<reference evidence="4 5" key="1">
    <citation type="submission" date="2020-11" db="EMBL/GenBank/DDBJ databases">
        <authorList>
            <person name="Kim M.K."/>
        </authorList>
    </citation>
    <scope>NUCLEOTIDE SEQUENCE [LARGE SCALE GENOMIC DNA]</scope>
    <source>
        <strain evidence="4 5">BT439</strain>
    </source>
</reference>
<dbReference type="RefSeq" id="WP_196285749.1">
    <property type="nucleotide sequence ID" value="NZ_JADQDP010000002.1"/>
</dbReference>
<gene>
    <name evidence="4" type="ORF">I2I01_07025</name>
</gene>
<dbReference type="InterPro" id="IPR032812">
    <property type="entry name" value="SbsA_Ig"/>
</dbReference>
<keyword evidence="1 2" id="KW-0732">Signal</keyword>